<feature type="region of interest" description="Disordered" evidence="1">
    <location>
        <begin position="62"/>
        <end position="96"/>
    </location>
</feature>
<dbReference type="EMBL" id="LN609303">
    <property type="protein sequence ID" value="CEF57482.1"/>
    <property type="molecule type" value="Genomic_DNA"/>
</dbReference>
<proteinExistence type="predicted"/>
<gene>
    <name evidence="2" type="ORF">AGA_1P182</name>
</gene>
<reference evidence="3" key="1">
    <citation type="submission" date="2014-09" db="EMBL/GenBank/DDBJ databases">
        <authorList>
            <person name="Illeghems K.G."/>
        </authorList>
    </citation>
    <scope>NUCLEOTIDE SEQUENCE [LARGE SCALE GENOMIC DNA]</scope>
    <source>
        <strain evidence="3">LMG 23848T</strain>
        <plasmid evidence="3">1P</plasmid>
    </source>
</reference>
<dbReference type="PATRIC" id="fig|431306.5.peg.2921"/>
<organism evidence="2 3">
    <name type="scientific">Acetobacter ghanensis</name>
    <dbReference type="NCBI Taxonomy" id="431306"/>
    <lineage>
        <taxon>Bacteria</taxon>
        <taxon>Pseudomonadati</taxon>
        <taxon>Pseudomonadota</taxon>
        <taxon>Alphaproteobacteria</taxon>
        <taxon>Acetobacterales</taxon>
        <taxon>Acetobacteraceae</taxon>
        <taxon>Acetobacter</taxon>
    </lineage>
</organism>
<protein>
    <submittedName>
        <fullName evidence="2">Uncharacterized protein</fullName>
    </submittedName>
</protein>
<dbReference type="Proteomes" id="UP000068250">
    <property type="component" value="Plasmid 1P"/>
</dbReference>
<name>A0A0U5FAW2_9PROT</name>
<sequence>MLFPQFSALFFLLCLSGCTNLYLLRGNRPEQQNAPVGATNTKPGLARTESEIFMSDVKNTVSKANSPRKGDAAGSVSPARARQFHETEQRMKAQRSPSLANVELLAPSDDQIALISARFGLDVADVDEMIGLGLSTVRDQYDALRPVLVMSFNGEDDFKAIKIHLDRIVDALVRSAHGAANYYETRRQLAKDAKDKWANEHRDDDRMGIDGQDNYTGRLRRAAAEHAVKAYALYHIASGACTAYAEVMGEEWQPYQSRANNRTVSQEAAAALDEALGI</sequence>
<dbReference type="AlphaFoldDB" id="A0A0U5FAW2"/>
<geneLocation type="plasmid" evidence="3">
    <name>1P</name>
</geneLocation>
<evidence type="ECO:0000256" key="1">
    <source>
        <dbReference type="SAM" id="MobiDB-lite"/>
    </source>
</evidence>
<accession>A0A0U5FAW2</accession>
<evidence type="ECO:0000313" key="2">
    <source>
        <dbReference type="EMBL" id="CEF57482.1"/>
    </source>
</evidence>
<evidence type="ECO:0000313" key="3">
    <source>
        <dbReference type="Proteomes" id="UP000068250"/>
    </source>
</evidence>